<feature type="compositionally biased region" description="Low complexity" evidence="1">
    <location>
        <begin position="111"/>
        <end position="121"/>
    </location>
</feature>
<feature type="compositionally biased region" description="Polar residues" evidence="1">
    <location>
        <begin position="18"/>
        <end position="32"/>
    </location>
</feature>
<organism evidence="2 3">
    <name type="scientific">Vitis vinifera</name>
    <name type="common">Grape</name>
    <dbReference type="NCBI Taxonomy" id="29760"/>
    <lineage>
        <taxon>Eukaryota</taxon>
        <taxon>Viridiplantae</taxon>
        <taxon>Streptophyta</taxon>
        <taxon>Embryophyta</taxon>
        <taxon>Tracheophyta</taxon>
        <taxon>Spermatophyta</taxon>
        <taxon>Magnoliopsida</taxon>
        <taxon>eudicotyledons</taxon>
        <taxon>Gunneridae</taxon>
        <taxon>Pentapetalae</taxon>
        <taxon>rosids</taxon>
        <taxon>Vitales</taxon>
        <taxon>Vitaceae</taxon>
        <taxon>Viteae</taxon>
        <taxon>Vitis</taxon>
    </lineage>
</organism>
<dbReference type="OrthoDB" id="1933276at2759"/>
<feature type="compositionally biased region" description="Basic and acidic residues" evidence="1">
    <location>
        <begin position="122"/>
        <end position="134"/>
    </location>
</feature>
<evidence type="ECO:0000313" key="3">
    <source>
        <dbReference type="Proteomes" id="UP000009183"/>
    </source>
</evidence>
<name>E0CVF0_VITVI</name>
<dbReference type="eggNOG" id="ENOG502SF9Q">
    <property type="taxonomic scope" value="Eukaryota"/>
</dbReference>
<dbReference type="PaxDb" id="29760-VIT_16s0098g00700.t01"/>
<keyword evidence="3" id="KW-1185">Reference proteome</keyword>
<dbReference type="EMBL" id="FN595247">
    <property type="protein sequence ID" value="CBI23111.3"/>
    <property type="molecule type" value="Genomic_DNA"/>
</dbReference>
<sequence>MGGCASKPKDMDAPPQSLPSEAPSSPDKTNGEPTHVVQEEKNNGGEIREEEPLVDLSEPKPNQEAPTIETKAVEAEVLVSELVDDATVDKPVEEKKVETAEPEHKEENAKAEAGAGEVATEAVKKEQKVEEEPVGKTQGGEIKQVDDARPPSSEDKNNAPLATM</sequence>
<dbReference type="InParanoid" id="E0CVF0"/>
<feature type="region of interest" description="Disordered" evidence="1">
    <location>
        <begin position="84"/>
        <end position="164"/>
    </location>
</feature>
<evidence type="ECO:0000313" key="2">
    <source>
        <dbReference type="EMBL" id="CBI23111.3"/>
    </source>
</evidence>
<protein>
    <submittedName>
        <fullName evidence="2">Uncharacterized protein</fullName>
    </submittedName>
</protein>
<dbReference type="AlphaFoldDB" id="E0CVF0"/>
<dbReference type="HOGENOM" id="CLU_1621955_0_0_1"/>
<feature type="compositionally biased region" description="Basic and acidic residues" evidence="1">
    <location>
        <begin position="143"/>
        <end position="157"/>
    </location>
</feature>
<feature type="region of interest" description="Disordered" evidence="1">
    <location>
        <begin position="1"/>
        <end position="72"/>
    </location>
</feature>
<dbReference type="OMA" id="IEEVTAX"/>
<dbReference type="Proteomes" id="UP000009183">
    <property type="component" value="Chromosome 16"/>
</dbReference>
<proteinExistence type="predicted"/>
<accession>E0CVF0</accession>
<gene>
    <name evidence="2" type="ordered locus">VIT_16s0098g00700</name>
</gene>
<evidence type="ECO:0000256" key="1">
    <source>
        <dbReference type="SAM" id="MobiDB-lite"/>
    </source>
</evidence>
<reference evidence="3" key="1">
    <citation type="journal article" date="2007" name="Nature">
        <title>The grapevine genome sequence suggests ancestral hexaploidization in major angiosperm phyla.</title>
        <authorList>
            <consortium name="The French-Italian Public Consortium for Grapevine Genome Characterization."/>
            <person name="Jaillon O."/>
            <person name="Aury J.-M."/>
            <person name="Noel B."/>
            <person name="Policriti A."/>
            <person name="Clepet C."/>
            <person name="Casagrande A."/>
            <person name="Choisne N."/>
            <person name="Aubourg S."/>
            <person name="Vitulo N."/>
            <person name="Jubin C."/>
            <person name="Vezzi A."/>
            <person name="Legeai F."/>
            <person name="Hugueney P."/>
            <person name="Dasilva C."/>
            <person name="Horner D."/>
            <person name="Mica E."/>
            <person name="Jublot D."/>
            <person name="Poulain J."/>
            <person name="Bruyere C."/>
            <person name="Billault A."/>
            <person name="Segurens B."/>
            <person name="Gouyvenoux M."/>
            <person name="Ugarte E."/>
            <person name="Cattonaro F."/>
            <person name="Anthouard V."/>
            <person name="Vico V."/>
            <person name="Del Fabbro C."/>
            <person name="Alaux M."/>
            <person name="Di Gaspero G."/>
            <person name="Dumas V."/>
            <person name="Felice N."/>
            <person name="Paillard S."/>
            <person name="Juman I."/>
            <person name="Moroldo M."/>
            <person name="Scalabrin S."/>
            <person name="Canaguier A."/>
            <person name="Le Clainche I."/>
            <person name="Malacrida G."/>
            <person name="Durand E."/>
            <person name="Pesole G."/>
            <person name="Laucou V."/>
            <person name="Chatelet P."/>
            <person name="Merdinoglu D."/>
            <person name="Delledonne M."/>
            <person name="Pezzotti M."/>
            <person name="Lecharny A."/>
            <person name="Scarpelli C."/>
            <person name="Artiguenave F."/>
            <person name="Pe M.E."/>
            <person name="Valle G."/>
            <person name="Morgante M."/>
            <person name="Caboche M."/>
            <person name="Adam-Blondon A.-F."/>
            <person name="Weissenbach J."/>
            <person name="Quetier F."/>
            <person name="Wincker P."/>
        </authorList>
    </citation>
    <scope>NUCLEOTIDE SEQUENCE [LARGE SCALE GENOMIC DNA]</scope>
    <source>
        <strain evidence="3">cv. Pinot noir / PN40024</strain>
    </source>
</reference>
<dbReference type="KEGG" id="vvi:100258956"/>
<feature type="compositionally biased region" description="Basic and acidic residues" evidence="1">
    <location>
        <begin position="37"/>
        <end position="51"/>
    </location>
</feature>
<feature type="compositionally biased region" description="Basic and acidic residues" evidence="1">
    <location>
        <begin position="87"/>
        <end position="110"/>
    </location>
</feature>